<comment type="caution">
    <text evidence="2">The sequence shown here is derived from an EMBL/GenBank/DDBJ whole genome shotgun (WGS) entry which is preliminary data.</text>
</comment>
<protein>
    <submittedName>
        <fullName evidence="2">Uncharacterized protein</fullName>
    </submittedName>
</protein>
<reference evidence="2" key="1">
    <citation type="submission" date="2022-06" db="EMBL/GenBank/DDBJ databases">
        <title>Sphingomonas sp. nov. isolated from rhizosphere soil of tomato.</title>
        <authorList>
            <person name="Dong H."/>
            <person name="Gao R."/>
        </authorList>
    </citation>
    <scope>NUCLEOTIDE SEQUENCE</scope>
    <source>
        <strain evidence="2">MMSM24</strain>
    </source>
</reference>
<evidence type="ECO:0000256" key="1">
    <source>
        <dbReference type="SAM" id="MobiDB-lite"/>
    </source>
</evidence>
<name>A0AA41ZCR3_9SPHN</name>
<feature type="compositionally biased region" description="Gly residues" evidence="1">
    <location>
        <begin position="30"/>
        <end position="41"/>
    </location>
</feature>
<evidence type="ECO:0000313" key="3">
    <source>
        <dbReference type="Proteomes" id="UP001165565"/>
    </source>
</evidence>
<gene>
    <name evidence="2" type="ORF">NEE01_05490</name>
</gene>
<sequence>MNQPAKRQQPDLPPDNGKRARVDPATGEVRGAGSGAGGGNAGEDFDSDPATGSGYPQTGADRQKRDRKQ</sequence>
<dbReference type="Proteomes" id="UP001165565">
    <property type="component" value="Unassembled WGS sequence"/>
</dbReference>
<dbReference type="RefSeq" id="WP_265268169.1">
    <property type="nucleotide sequence ID" value="NZ_JANFAV010000002.1"/>
</dbReference>
<organism evidence="2 3">
    <name type="scientific">Sphingomonas lycopersici</name>
    <dbReference type="NCBI Taxonomy" id="2951807"/>
    <lineage>
        <taxon>Bacteria</taxon>
        <taxon>Pseudomonadati</taxon>
        <taxon>Pseudomonadota</taxon>
        <taxon>Alphaproteobacteria</taxon>
        <taxon>Sphingomonadales</taxon>
        <taxon>Sphingomonadaceae</taxon>
        <taxon>Sphingomonas</taxon>
    </lineage>
</organism>
<dbReference type="AlphaFoldDB" id="A0AA41ZCR3"/>
<evidence type="ECO:0000313" key="2">
    <source>
        <dbReference type="EMBL" id="MCW6534236.1"/>
    </source>
</evidence>
<feature type="region of interest" description="Disordered" evidence="1">
    <location>
        <begin position="1"/>
        <end position="69"/>
    </location>
</feature>
<accession>A0AA41ZCR3</accession>
<dbReference type="EMBL" id="JANFAV010000002">
    <property type="protein sequence ID" value="MCW6534236.1"/>
    <property type="molecule type" value="Genomic_DNA"/>
</dbReference>
<proteinExistence type="predicted"/>
<keyword evidence="3" id="KW-1185">Reference proteome</keyword>